<gene>
    <name evidence="8" type="primary">prkC_8</name>
    <name evidence="8" type="ORF">ENSA5_13350</name>
</gene>
<protein>
    <submittedName>
        <fullName evidence="8">Serine/threonine-protein kinase PrkC</fullName>
        <ecNumber evidence="8">2.7.11.1</ecNumber>
    </submittedName>
</protein>
<dbReference type="PROSITE" id="PS00107">
    <property type="entry name" value="PROTEIN_KINASE_ATP"/>
    <property type="match status" value="1"/>
</dbReference>
<feature type="binding site" evidence="5">
    <location>
        <position position="85"/>
    </location>
    <ligand>
        <name>ATP</name>
        <dbReference type="ChEBI" id="CHEBI:30616"/>
    </ligand>
</feature>
<evidence type="ECO:0000256" key="4">
    <source>
        <dbReference type="ARBA" id="ARBA00022840"/>
    </source>
</evidence>
<dbReference type="PROSITE" id="PS50011">
    <property type="entry name" value="PROTEIN_KINASE_DOM"/>
    <property type="match status" value="1"/>
</dbReference>
<dbReference type="OrthoDB" id="5478354at2"/>
<feature type="domain" description="Protein kinase" evidence="7">
    <location>
        <begin position="56"/>
        <end position="343"/>
    </location>
</feature>
<sequence>MFPPDQTAELSTPAGRKPPRADVAAAAESIADGRSQHRAPTKVGVWEEGAVINDRYTLERRLGSGSMGEVFLASDRLLKKHVALKVLRGDMAKSRATVRRFLREVALAHSVTHPNVVRIYDTGETDGLPYFSMEFLQGQTLEELIDASRQPGERETELEDLGDPPMTLREIREISYEILSGLAAAHDAGIVHRDLKPANVMLTHRGAIVMDFGVAGFDAPTPGIRPNPAEARSLVRTEAGTIFGSPAYMAPELWEGAPATVQSDLYSFGVMLYQMLSGRLPIEAPNAKAFLVKLKEEKPTPVRQLRKDTPWNLALLVSRCMSADPEQRPISADAAANLVSPLAKRWRWLSAAVLVLVALGVASFALRGAEERRYRDMGLPDSIAAADVDAFVRSFDVGDYASAVRQLERLELRAPTSAAVVFWRATLEHTIGDEAERWVHCRAAGYASDSEGDQWQGSESWRDLAMGACSASYSLSPELWTLLDPSQTSELPEAWLPLAVSESLVHRIEAARDPGPTLLRQAEDVLRRLDEPREFHEGPALAIRWQLARFELRVALGRFDEARNLLDDLLTERGDAPIVLARASQFYALTGELDRAAEWAAKVADYDPRPRVRLLLDAGRLRDAAAIIDRYATSAGGSPLRQQLLDTWCGYAYRFEFETAPERCGAVGPGLTHNMWLAAHHDGADQRAMSTLERAIISQQAAINRGECLARGVNASVVTHTLPPFETYLRQLDVYAALCFSGGDAGPDPELARRLAEDLVAVAPGDPWAILVDAQVDDEQLAAAPAADKRRQVVERWRDADDNLPLVHALRRLVGDEPEPEPEPEPGTSEPTLMTPAPSEDSAPLVFDDGGFEPDDVEPGDDGPR</sequence>
<keyword evidence="3 8" id="KW-0418">Kinase</keyword>
<dbReference type="AlphaFoldDB" id="A0A2S9YF36"/>
<dbReference type="PROSITE" id="PS00108">
    <property type="entry name" value="PROTEIN_KINASE_ST"/>
    <property type="match status" value="1"/>
</dbReference>
<dbReference type="RefSeq" id="WP_106390814.1">
    <property type="nucleotide sequence ID" value="NZ_PVNK01000071.1"/>
</dbReference>
<dbReference type="SMART" id="SM00220">
    <property type="entry name" value="S_TKc"/>
    <property type="match status" value="1"/>
</dbReference>
<reference evidence="8 9" key="1">
    <citation type="submission" date="2018-03" db="EMBL/GenBank/DDBJ databases">
        <title>Draft Genome Sequences of the Obligatory Marine Myxobacteria Enhygromyxa salina SWB005.</title>
        <authorList>
            <person name="Poehlein A."/>
            <person name="Moghaddam J.A."/>
            <person name="Harms H."/>
            <person name="Alanjari M."/>
            <person name="Koenig G.M."/>
            <person name="Daniel R."/>
            <person name="Schaeberle T.F."/>
        </authorList>
    </citation>
    <scope>NUCLEOTIDE SEQUENCE [LARGE SCALE GENOMIC DNA]</scope>
    <source>
        <strain evidence="8 9">SWB005</strain>
    </source>
</reference>
<dbReference type="InterPro" id="IPR000719">
    <property type="entry name" value="Prot_kinase_dom"/>
</dbReference>
<keyword evidence="2 5" id="KW-0547">Nucleotide-binding</keyword>
<dbReference type="InterPro" id="IPR017441">
    <property type="entry name" value="Protein_kinase_ATP_BS"/>
</dbReference>
<dbReference type="Proteomes" id="UP000237968">
    <property type="component" value="Unassembled WGS sequence"/>
</dbReference>
<dbReference type="GO" id="GO:0004674">
    <property type="term" value="F:protein serine/threonine kinase activity"/>
    <property type="evidence" value="ECO:0007669"/>
    <property type="project" value="UniProtKB-EC"/>
</dbReference>
<dbReference type="InterPro" id="IPR011990">
    <property type="entry name" value="TPR-like_helical_dom_sf"/>
</dbReference>
<dbReference type="GO" id="GO:0005524">
    <property type="term" value="F:ATP binding"/>
    <property type="evidence" value="ECO:0007669"/>
    <property type="project" value="UniProtKB-UniRule"/>
</dbReference>
<comment type="caution">
    <text evidence="8">The sequence shown here is derived from an EMBL/GenBank/DDBJ whole genome shotgun (WGS) entry which is preliminary data.</text>
</comment>
<name>A0A2S9YF36_9BACT</name>
<dbReference type="PANTHER" id="PTHR43289">
    <property type="entry name" value="MITOGEN-ACTIVATED PROTEIN KINASE KINASE KINASE 20-RELATED"/>
    <property type="match status" value="1"/>
</dbReference>
<feature type="region of interest" description="Disordered" evidence="6">
    <location>
        <begin position="812"/>
        <end position="865"/>
    </location>
</feature>
<dbReference type="SUPFAM" id="SSF56112">
    <property type="entry name" value="Protein kinase-like (PK-like)"/>
    <property type="match status" value="1"/>
</dbReference>
<dbReference type="Pfam" id="PF14559">
    <property type="entry name" value="TPR_19"/>
    <property type="match status" value="1"/>
</dbReference>
<proteinExistence type="predicted"/>
<dbReference type="Gene3D" id="3.30.200.20">
    <property type="entry name" value="Phosphorylase Kinase, domain 1"/>
    <property type="match status" value="1"/>
</dbReference>
<dbReference type="CDD" id="cd14014">
    <property type="entry name" value="STKc_PknB_like"/>
    <property type="match status" value="1"/>
</dbReference>
<feature type="region of interest" description="Disordered" evidence="6">
    <location>
        <begin position="1"/>
        <end position="20"/>
    </location>
</feature>
<feature type="compositionally biased region" description="Acidic residues" evidence="6">
    <location>
        <begin position="850"/>
        <end position="865"/>
    </location>
</feature>
<evidence type="ECO:0000256" key="5">
    <source>
        <dbReference type="PROSITE-ProRule" id="PRU10141"/>
    </source>
</evidence>
<dbReference type="PANTHER" id="PTHR43289:SF6">
    <property type="entry name" value="SERINE_THREONINE-PROTEIN KINASE NEKL-3"/>
    <property type="match status" value="1"/>
</dbReference>
<evidence type="ECO:0000256" key="1">
    <source>
        <dbReference type="ARBA" id="ARBA00022679"/>
    </source>
</evidence>
<dbReference type="Pfam" id="PF00069">
    <property type="entry name" value="Pkinase"/>
    <property type="match status" value="1"/>
</dbReference>
<evidence type="ECO:0000256" key="6">
    <source>
        <dbReference type="SAM" id="MobiDB-lite"/>
    </source>
</evidence>
<keyword evidence="9" id="KW-1185">Reference proteome</keyword>
<dbReference type="EC" id="2.7.11.1" evidence="8"/>
<organism evidence="8 9">
    <name type="scientific">Enhygromyxa salina</name>
    <dbReference type="NCBI Taxonomy" id="215803"/>
    <lineage>
        <taxon>Bacteria</taxon>
        <taxon>Pseudomonadati</taxon>
        <taxon>Myxococcota</taxon>
        <taxon>Polyangia</taxon>
        <taxon>Nannocystales</taxon>
        <taxon>Nannocystaceae</taxon>
        <taxon>Enhygromyxa</taxon>
    </lineage>
</organism>
<dbReference type="EMBL" id="PVNK01000071">
    <property type="protein sequence ID" value="PRQ03713.1"/>
    <property type="molecule type" value="Genomic_DNA"/>
</dbReference>
<dbReference type="InterPro" id="IPR011009">
    <property type="entry name" value="Kinase-like_dom_sf"/>
</dbReference>
<dbReference type="SUPFAM" id="SSF48452">
    <property type="entry name" value="TPR-like"/>
    <property type="match status" value="1"/>
</dbReference>
<keyword evidence="4 5" id="KW-0067">ATP-binding</keyword>
<evidence type="ECO:0000256" key="2">
    <source>
        <dbReference type="ARBA" id="ARBA00022741"/>
    </source>
</evidence>
<evidence type="ECO:0000256" key="3">
    <source>
        <dbReference type="ARBA" id="ARBA00022777"/>
    </source>
</evidence>
<evidence type="ECO:0000313" key="8">
    <source>
        <dbReference type="EMBL" id="PRQ03713.1"/>
    </source>
</evidence>
<accession>A0A2S9YF36</accession>
<evidence type="ECO:0000313" key="9">
    <source>
        <dbReference type="Proteomes" id="UP000237968"/>
    </source>
</evidence>
<evidence type="ECO:0000259" key="7">
    <source>
        <dbReference type="PROSITE" id="PS50011"/>
    </source>
</evidence>
<dbReference type="Gene3D" id="1.10.510.10">
    <property type="entry name" value="Transferase(Phosphotransferase) domain 1"/>
    <property type="match status" value="1"/>
</dbReference>
<keyword evidence="1 8" id="KW-0808">Transferase</keyword>
<dbReference type="InterPro" id="IPR008271">
    <property type="entry name" value="Ser/Thr_kinase_AS"/>
</dbReference>
<dbReference type="Gene3D" id="1.25.40.10">
    <property type="entry name" value="Tetratricopeptide repeat domain"/>
    <property type="match status" value="1"/>
</dbReference>